<protein>
    <submittedName>
        <fullName evidence="1">Uncharacterized protein</fullName>
    </submittedName>
</protein>
<sequence length="139" mass="14980">MPDYTYSGDPSSSPKDAVRFLAQATGTDPETGFITDEEIEWILSQESNIYLAAARVADRVSTIFGGKQSKTVGPLSIDYRNQASSYRDLAARLRAQANSTTKAVGPISTGAMTALFQIGMTDYPGGVAPWNELAPWNPQ</sequence>
<gene>
    <name evidence="1" type="ORF">GCM10010423_65230</name>
</gene>
<proteinExistence type="predicted"/>
<comment type="caution">
    <text evidence="1">The sequence shown here is derived from an EMBL/GenBank/DDBJ whole genome shotgun (WGS) entry which is preliminary data.</text>
</comment>
<evidence type="ECO:0000313" key="1">
    <source>
        <dbReference type="EMBL" id="GAA2555011.1"/>
    </source>
</evidence>
<dbReference type="Proteomes" id="UP001501095">
    <property type="component" value="Unassembled WGS sequence"/>
</dbReference>
<reference evidence="1 2" key="1">
    <citation type="journal article" date="2019" name="Int. J. Syst. Evol. Microbiol.">
        <title>The Global Catalogue of Microorganisms (GCM) 10K type strain sequencing project: providing services to taxonomists for standard genome sequencing and annotation.</title>
        <authorList>
            <consortium name="The Broad Institute Genomics Platform"/>
            <consortium name="The Broad Institute Genome Sequencing Center for Infectious Disease"/>
            <person name="Wu L."/>
            <person name="Ma J."/>
        </authorList>
    </citation>
    <scope>NUCLEOTIDE SEQUENCE [LARGE SCALE GENOMIC DNA]</scope>
    <source>
        <strain evidence="1 2">JCM 6924</strain>
    </source>
</reference>
<name>A0ABN3P2J8_9ACTN</name>
<evidence type="ECO:0000313" key="2">
    <source>
        <dbReference type="Proteomes" id="UP001501095"/>
    </source>
</evidence>
<accession>A0ABN3P2J8</accession>
<keyword evidence="2" id="KW-1185">Reference proteome</keyword>
<organism evidence="1 2">
    <name type="scientific">Streptomyces levis</name>
    <dbReference type="NCBI Taxonomy" id="285566"/>
    <lineage>
        <taxon>Bacteria</taxon>
        <taxon>Bacillati</taxon>
        <taxon>Actinomycetota</taxon>
        <taxon>Actinomycetes</taxon>
        <taxon>Kitasatosporales</taxon>
        <taxon>Streptomycetaceae</taxon>
        <taxon>Streptomyces</taxon>
    </lineage>
</organism>
<dbReference type="RefSeq" id="WP_344543022.1">
    <property type="nucleotide sequence ID" value="NZ_BAAATM010000022.1"/>
</dbReference>
<dbReference type="EMBL" id="BAAATM010000022">
    <property type="protein sequence ID" value="GAA2555011.1"/>
    <property type="molecule type" value="Genomic_DNA"/>
</dbReference>